<dbReference type="Proteomes" id="UP000005801">
    <property type="component" value="Unassembled WGS sequence"/>
</dbReference>
<dbReference type="AlphaFoldDB" id="A6GD84"/>
<protein>
    <submittedName>
        <fullName evidence="1">Uncharacterized protein</fullName>
    </submittedName>
</protein>
<organism evidence="1 2">
    <name type="scientific">Plesiocystis pacifica SIR-1</name>
    <dbReference type="NCBI Taxonomy" id="391625"/>
    <lineage>
        <taxon>Bacteria</taxon>
        <taxon>Pseudomonadati</taxon>
        <taxon>Myxococcota</taxon>
        <taxon>Polyangia</taxon>
        <taxon>Nannocystales</taxon>
        <taxon>Nannocystaceae</taxon>
        <taxon>Plesiocystis</taxon>
    </lineage>
</organism>
<keyword evidence="2" id="KW-1185">Reference proteome</keyword>
<name>A6GD84_9BACT</name>
<proteinExistence type="predicted"/>
<gene>
    <name evidence="1" type="ORF">PPSIR1_26903</name>
</gene>
<accession>A6GD84</accession>
<dbReference type="STRING" id="391625.PPSIR1_26903"/>
<reference evidence="1 2" key="1">
    <citation type="submission" date="2007-06" db="EMBL/GenBank/DDBJ databases">
        <authorList>
            <person name="Shimkets L."/>
            <person name="Ferriera S."/>
            <person name="Johnson J."/>
            <person name="Kravitz S."/>
            <person name="Beeson K."/>
            <person name="Sutton G."/>
            <person name="Rogers Y.-H."/>
            <person name="Friedman R."/>
            <person name="Frazier M."/>
            <person name="Venter J.C."/>
        </authorList>
    </citation>
    <scope>NUCLEOTIDE SEQUENCE [LARGE SCALE GENOMIC DNA]</scope>
    <source>
        <strain evidence="1 2">SIR-1</strain>
    </source>
</reference>
<evidence type="ECO:0000313" key="1">
    <source>
        <dbReference type="EMBL" id="EDM76159.1"/>
    </source>
</evidence>
<comment type="caution">
    <text evidence="1">The sequence shown here is derived from an EMBL/GenBank/DDBJ whole genome shotgun (WGS) entry which is preliminary data.</text>
</comment>
<evidence type="ECO:0000313" key="2">
    <source>
        <dbReference type="Proteomes" id="UP000005801"/>
    </source>
</evidence>
<dbReference type="EMBL" id="ABCS01000071">
    <property type="protein sequence ID" value="EDM76159.1"/>
    <property type="molecule type" value="Genomic_DNA"/>
</dbReference>
<sequence>MIDSQRYAGAAMVEVVPRVAVVRESGELELRTIVFD</sequence>